<dbReference type="Gene3D" id="1.10.10.10">
    <property type="entry name" value="Winged helix-like DNA-binding domain superfamily/Winged helix DNA-binding domain"/>
    <property type="match status" value="1"/>
</dbReference>
<name>A0A0K1RAC8_9CORY</name>
<evidence type="ECO:0000313" key="8">
    <source>
        <dbReference type="Proteomes" id="UP000060016"/>
    </source>
</evidence>
<dbReference type="SUPFAM" id="SSF53383">
    <property type="entry name" value="PLP-dependent transferases"/>
    <property type="match status" value="1"/>
</dbReference>
<keyword evidence="2" id="KW-0663">Pyridoxal phosphate</keyword>
<dbReference type="GO" id="GO:0003677">
    <property type="term" value="F:DNA binding"/>
    <property type="evidence" value="ECO:0007669"/>
    <property type="project" value="UniProtKB-KW"/>
</dbReference>
<evidence type="ECO:0000259" key="6">
    <source>
        <dbReference type="PROSITE" id="PS50949"/>
    </source>
</evidence>
<dbReference type="InterPro" id="IPR004839">
    <property type="entry name" value="Aminotransferase_I/II_large"/>
</dbReference>
<evidence type="ECO:0000256" key="4">
    <source>
        <dbReference type="ARBA" id="ARBA00023125"/>
    </source>
</evidence>
<dbReference type="STRING" id="156976.AK829_03465"/>
<keyword evidence="5" id="KW-0804">Transcription</keyword>
<dbReference type="Gene3D" id="3.40.640.10">
    <property type="entry name" value="Type I PLP-dependent aspartate aminotransferase-like (Major domain)"/>
    <property type="match status" value="1"/>
</dbReference>
<dbReference type="Proteomes" id="UP000060016">
    <property type="component" value="Chromosome"/>
</dbReference>
<accession>A0A0K1RAC8</accession>
<dbReference type="PANTHER" id="PTHR46577:SF1">
    <property type="entry name" value="HTH-TYPE TRANSCRIPTIONAL REGULATORY PROTEIN GABR"/>
    <property type="match status" value="1"/>
</dbReference>
<dbReference type="SMART" id="SM00345">
    <property type="entry name" value="HTH_GNTR"/>
    <property type="match status" value="1"/>
</dbReference>
<dbReference type="AlphaFoldDB" id="A0A0K1RAC8"/>
<proteinExistence type="inferred from homology"/>
<dbReference type="InterPro" id="IPR036388">
    <property type="entry name" value="WH-like_DNA-bd_sf"/>
</dbReference>
<protein>
    <submittedName>
        <fullName evidence="7">Transcriptional regulator</fullName>
    </submittedName>
</protein>
<dbReference type="CDD" id="cd00609">
    <property type="entry name" value="AAT_like"/>
    <property type="match status" value="1"/>
</dbReference>
<dbReference type="KEGG" id="crie:AK829_03465"/>
<evidence type="ECO:0000256" key="5">
    <source>
        <dbReference type="ARBA" id="ARBA00023163"/>
    </source>
</evidence>
<dbReference type="PROSITE" id="PS50949">
    <property type="entry name" value="HTH_GNTR"/>
    <property type="match status" value="1"/>
</dbReference>
<dbReference type="EMBL" id="CP012342">
    <property type="protein sequence ID" value="AKV58380.1"/>
    <property type="molecule type" value="Genomic_DNA"/>
</dbReference>
<dbReference type="InterPro" id="IPR000524">
    <property type="entry name" value="Tscrpt_reg_HTH_GntR"/>
</dbReference>
<dbReference type="InterPro" id="IPR036390">
    <property type="entry name" value="WH_DNA-bd_sf"/>
</dbReference>
<dbReference type="PATRIC" id="fig|156976.3.peg.683"/>
<dbReference type="SUPFAM" id="SSF46785">
    <property type="entry name" value="Winged helix' DNA-binding domain"/>
    <property type="match status" value="1"/>
</dbReference>
<dbReference type="GO" id="GO:0003700">
    <property type="term" value="F:DNA-binding transcription factor activity"/>
    <property type="evidence" value="ECO:0007669"/>
    <property type="project" value="InterPro"/>
</dbReference>
<comment type="similarity">
    <text evidence="1">In the C-terminal section; belongs to the class-I pyridoxal-phosphate-dependent aminotransferase family.</text>
</comment>
<feature type="domain" description="HTH gntR-type" evidence="6">
    <location>
        <begin position="19"/>
        <end position="87"/>
    </location>
</feature>
<keyword evidence="4" id="KW-0238">DNA-binding</keyword>
<dbReference type="InterPro" id="IPR015424">
    <property type="entry name" value="PyrdxlP-dep_Trfase"/>
</dbReference>
<dbReference type="InterPro" id="IPR015421">
    <property type="entry name" value="PyrdxlP-dep_Trfase_major"/>
</dbReference>
<dbReference type="Pfam" id="PF00155">
    <property type="entry name" value="Aminotran_1_2"/>
    <property type="match status" value="1"/>
</dbReference>
<dbReference type="GO" id="GO:0030170">
    <property type="term" value="F:pyridoxal phosphate binding"/>
    <property type="evidence" value="ECO:0007669"/>
    <property type="project" value="InterPro"/>
</dbReference>
<organism evidence="7 8">
    <name type="scientific">Corynebacterium riegelii</name>
    <dbReference type="NCBI Taxonomy" id="156976"/>
    <lineage>
        <taxon>Bacteria</taxon>
        <taxon>Bacillati</taxon>
        <taxon>Actinomycetota</taxon>
        <taxon>Actinomycetes</taxon>
        <taxon>Mycobacteriales</taxon>
        <taxon>Corynebacteriaceae</taxon>
        <taxon>Corynebacterium</taxon>
    </lineage>
</organism>
<dbReference type="InterPro" id="IPR051446">
    <property type="entry name" value="HTH_trans_reg/aminotransferase"/>
</dbReference>
<keyword evidence="3" id="KW-0805">Transcription regulation</keyword>
<gene>
    <name evidence="7" type="ORF">AK829_03465</name>
</gene>
<keyword evidence="8" id="KW-1185">Reference proteome</keyword>
<evidence type="ECO:0000256" key="1">
    <source>
        <dbReference type="ARBA" id="ARBA00005384"/>
    </source>
</evidence>
<sequence length="483" mass="51027">MLCTSEGIVLIDVSPANPQPLPAQIAAAVRAAVANGTLRPGDTVPSTRALAMQAKVSRGTVVSAYEQLISEGYLLASQGAPTRVHPDLVLAPHTQQRKQATGKVTHNKRGNRRKQELISLKPAPGTAGLIRPAAWHAAWREAASDSGGRVDKAGQVELRDAIAEHLRVARSLAVDPGNVVVTGGSREGLMLILLTLASHSSGRLRIGVESPGHPGLQRVIEAAGHEIVPCPTDSHGVCVDTLPATLDAILVTPAHLYPLGGAMPVARRSQLLRWAAETSTSIIEDDFNAELRYRTAPQPTLAAIAGDGADVFTLGTFSTLLSRELAAGYVVASNSQAEALGRTRQVLGMPVSAVTQRAIASLLRGGYVRRNTKATHARLAKRRAILESRVVPALAKVASHAQLSDGTGADLIAHFPTRGHRNDFAGVLARSGFEAGRADTALTMSFAHLSDQDFNRAINAIVETLENTDSYSEPETTSAETTR</sequence>
<dbReference type="Pfam" id="PF00392">
    <property type="entry name" value="GntR"/>
    <property type="match status" value="1"/>
</dbReference>
<evidence type="ECO:0000313" key="7">
    <source>
        <dbReference type="EMBL" id="AKV58380.1"/>
    </source>
</evidence>
<dbReference type="CDD" id="cd07377">
    <property type="entry name" value="WHTH_GntR"/>
    <property type="match status" value="1"/>
</dbReference>
<reference evidence="7 8" key="1">
    <citation type="submission" date="2015-08" db="EMBL/GenBank/DDBJ databases">
        <authorList>
            <person name="Babu N.S."/>
            <person name="Beckwith C.J."/>
            <person name="Beseler K.G."/>
            <person name="Brison A."/>
            <person name="Carone J.V."/>
            <person name="Caskin T.P."/>
            <person name="Diamond M."/>
            <person name="Durham M.E."/>
            <person name="Foxe J.M."/>
            <person name="Go M."/>
            <person name="Henderson B.A."/>
            <person name="Jones I.B."/>
            <person name="McGettigan J.A."/>
            <person name="Micheletti S.J."/>
            <person name="Nasrallah M.E."/>
            <person name="Ortiz D."/>
            <person name="Piller C.R."/>
            <person name="Privatt S.R."/>
            <person name="Schneider S.L."/>
            <person name="Sharp S."/>
            <person name="Smith T.C."/>
            <person name="Stanton J.D."/>
            <person name="Ullery H.E."/>
            <person name="Wilson R.J."/>
            <person name="Serrano M.G."/>
            <person name="Buck G."/>
            <person name="Lee V."/>
            <person name="Wang Y."/>
            <person name="Carvalho R."/>
            <person name="Voegtly L."/>
            <person name="Shi R."/>
            <person name="Duckworth R."/>
            <person name="Johnson A."/>
            <person name="Loviza R."/>
            <person name="Walstead R."/>
            <person name="Shah Z."/>
            <person name="Kiflezghi M."/>
            <person name="Wade K."/>
            <person name="Ball S.L."/>
            <person name="Bradley K.W."/>
            <person name="Asai D.J."/>
            <person name="Bowman C.A."/>
            <person name="Russell D.A."/>
            <person name="Pope W.H."/>
            <person name="Jacobs-Sera D."/>
            <person name="Hendrix R.W."/>
            <person name="Hatfull G.F."/>
        </authorList>
    </citation>
    <scope>NUCLEOTIDE SEQUENCE [LARGE SCALE GENOMIC DNA]</scope>
    <source>
        <strain evidence="7 8">PUDD_83A45</strain>
    </source>
</reference>
<evidence type="ECO:0000256" key="3">
    <source>
        <dbReference type="ARBA" id="ARBA00023015"/>
    </source>
</evidence>
<dbReference type="PANTHER" id="PTHR46577">
    <property type="entry name" value="HTH-TYPE TRANSCRIPTIONAL REGULATORY PROTEIN GABR"/>
    <property type="match status" value="1"/>
</dbReference>
<evidence type="ECO:0000256" key="2">
    <source>
        <dbReference type="ARBA" id="ARBA00022898"/>
    </source>
</evidence>